<dbReference type="GO" id="GO:0009737">
    <property type="term" value="P:response to abscisic acid"/>
    <property type="evidence" value="ECO:0007669"/>
    <property type="project" value="EnsemblPlants"/>
</dbReference>
<keyword evidence="7" id="KW-0539">Nucleus</keyword>
<dbReference type="GO" id="GO:0005634">
    <property type="term" value="C:nucleus"/>
    <property type="evidence" value="ECO:0000318"/>
    <property type="project" value="GO_Central"/>
</dbReference>
<dbReference type="GO" id="GO:0009408">
    <property type="term" value="P:response to heat"/>
    <property type="evidence" value="ECO:0007669"/>
    <property type="project" value="EnsemblPlants"/>
</dbReference>
<reference evidence="8 9" key="1">
    <citation type="journal article" date="2013" name="Nat. Genet.">
        <title>The high-quality draft genome of peach (Prunus persica) identifies unique patterns of genetic diversity, domestication and genome evolution.</title>
        <authorList>
            <consortium name="International Peach Genome Initiative"/>
            <person name="Verde I."/>
            <person name="Abbott A.G."/>
            <person name="Scalabrin S."/>
            <person name="Jung S."/>
            <person name="Shu S."/>
            <person name="Marroni F."/>
            <person name="Zhebentyayeva T."/>
            <person name="Dettori M.T."/>
            <person name="Grimwood J."/>
            <person name="Cattonaro F."/>
            <person name="Zuccolo A."/>
            <person name="Rossini L."/>
            <person name="Jenkins J."/>
            <person name="Vendramin E."/>
            <person name="Meisel L.A."/>
            <person name="Decroocq V."/>
            <person name="Sosinski B."/>
            <person name="Prochnik S."/>
            <person name="Mitros T."/>
            <person name="Policriti A."/>
            <person name="Cipriani G."/>
            <person name="Dondini L."/>
            <person name="Ficklin S."/>
            <person name="Goodstein D.M."/>
            <person name="Xuan P."/>
            <person name="Del Fabbro C."/>
            <person name="Aramini V."/>
            <person name="Copetti D."/>
            <person name="Gonzalez S."/>
            <person name="Horner D.S."/>
            <person name="Falchi R."/>
            <person name="Lucas S."/>
            <person name="Mica E."/>
            <person name="Maldonado J."/>
            <person name="Lazzari B."/>
            <person name="Bielenberg D."/>
            <person name="Pirona R."/>
            <person name="Miculan M."/>
            <person name="Barakat A."/>
            <person name="Testolin R."/>
            <person name="Stella A."/>
            <person name="Tartarini S."/>
            <person name="Tonutti P."/>
            <person name="Arus P."/>
            <person name="Orellana A."/>
            <person name="Wells C."/>
            <person name="Main D."/>
            <person name="Vizzotto G."/>
            <person name="Silva H."/>
            <person name="Salamini F."/>
            <person name="Schmutz J."/>
            <person name="Morgante M."/>
            <person name="Rokhsar D.S."/>
        </authorList>
    </citation>
    <scope>NUCLEOTIDE SEQUENCE [LARGE SCALE GENOMIC DNA]</scope>
    <source>
        <strain evidence="9">cv. Nemared</strain>
    </source>
</reference>
<dbReference type="KEGG" id="pper:18775167"/>
<evidence type="ECO:0000313" key="9">
    <source>
        <dbReference type="Proteomes" id="UP000006882"/>
    </source>
</evidence>
<dbReference type="Proteomes" id="UP000006882">
    <property type="component" value="Chromosome G6"/>
</dbReference>
<evidence type="ECO:0000256" key="6">
    <source>
        <dbReference type="ARBA" id="ARBA00023004"/>
    </source>
</evidence>
<dbReference type="InterPro" id="IPR037151">
    <property type="entry name" value="AlkB-like_sf"/>
</dbReference>
<dbReference type="GO" id="GO:1902584">
    <property type="term" value="P:positive regulation of response to water deprivation"/>
    <property type="evidence" value="ECO:0007669"/>
    <property type="project" value="EnsemblPlants"/>
</dbReference>
<dbReference type="InterPro" id="IPR005123">
    <property type="entry name" value="Oxoglu/Fe-dep_dioxygenase_dom"/>
</dbReference>
<dbReference type="OMA" id="KSPKTKW"/>
<dbReference type="eggNOG" id="KOG3200">
    <property type="taxonomic scope" value="Eukaryota"/>
</dbReference>
<dbReference type="EMBL" id="CM007656">
    <property type="protein sequence ID" value="ONH98927.1"/>
    <property type="molecule type" value="Genomic_DNA"/>
</dbReference>
<sequence length="266" mass="30263">MERTETIDNFKVGSLPTLIYIPDFITDNEQTMLLNKIYEAPVSKWKSLKNRRLQNWGGTVHEKGLLPQDLPSWLTKITYKIYEESGLFPLPINHVLINEYLPDQGIMAHQDGPAYYPVVAILSLRSPVVMDFTPHSRMTLCKSTCTNDVEDTNSDRGVIKIDTDKSMDEHHPFPVILMPCSLMIFKDTAYSDYLHAIKDSEVQCYDGAVNEVEALHGQVMNHASSQLDGPVDVMKTGDLKCIHRTTPRISLTCRLVPKVHKNVFRF</sequence>
<dbReference type="GO" id="GO:0051213">
    <property type="term" value="F:dioxygenase activity"/>
    <property type="evidence" value="ECO:0007669"/>
    <property type="project" value="UniProtKB-KW"/>
</dbReference>
<dbReference type="GO" id="GO:0009651">
    <property type="term" value="P:response to salt stress"/>
    <property type="evidence" value="ECO:0007669"/>
    <property type="project" value="EnsemblPlants"/>
</dbReference>
<name>M5VZL4_PRUPE</name>
<gene>
    <name evidence="8" type="ORF">PRUPE_6G000300</name>
</gene>
<dbReference type="InterPro" id="IPR027450">
    <property type="entry name" value="AlkB-like"/>
</dbReference>
<dbReference type="Gramene" id="ONH98927">
    <property type="protein sequence ID" value="ONH98927"/>
    <property type="gene ID" value="PRUPE_6G000300"/>
</dbReference>
<dbReference type="Pfam" id="PF13532">
    <property type="entry name" value="2OG-FeII_Oxy_2"/>
    <property type="match status" value="1"/>
</dbReference>
<dbReference type="GO" id="GO:1990247">
    <property type="term" value="F:N6-methyladenosine-containing RNA reader activity"/>
    <property type="evidence" value="ECO:0007669"/>
    <property type="project" value="EnsemblPlants"/>
</dbReference>
<dbReference type="GO" id="GO:1905614">
    <property type="term" value="P:negative regulation of developmental vegetative growth"/>
    <property type="evidence" value="ECO:0007669"/>
    <property type="project" value="EnsemblPlants"/>
</dbReference>
<evidence type="ECO:0000256" key="7">
    <source>
        <dbReference type="ARBA" id="ARBA00023242"/>
    </source>
</evidence>
<dbReference type="GO" id="GO:0046872">
    <property type="term" value="F:metal ion binding"/>
    <property type="evidence" value="ECO:0007669"/>
    <property type="project" value="UniProtKB-KW"/>
</dbReference>
<keyword evidence="3" id="KW-0479">Metal-binding</keyword>
<dbReference type="PROSITE" id="PS51471">
    <property type="entry name" value="FE2OG_OXY"/>
    <property type="match status" value="1"/>
</dbReference>
<evidence type="ECO:0000256" key="1">
    <source>
        <dbReference type="ARBA" id="ARBA00004123"/>
    </source>
</evidence>
<comment type="similarity">
    <text evidence="2">Belongs to the alkB family.</text>
</comment>
<dbReference type="Gene3D" id="2.60.120.590">
    <property type="entry name" value="Alpha-ketoglutarate-dependent dioxygenase AlkB-like"/>
    <property type="match status" value="1"/>
</dbReference>
<proteinExistence type="inferred from homology"/>
<evidence type="ECO:0000313" key="8">
    <source>
        <dbReference type="EMBL" id="ONH98927.1"/>
    </source>
</evidence>
<evidence type="ECO:0000256" key="2">
    <source>
        <dbReference type="ARBA" id="ARBA00007879"/>
    </source>
</evidence>
<comment type="subcellular location">
    <subcellularLocation>
        <location evidence="1">Nucleus</location>
    </subcellularLocation>
</comment>
<dbReference type="PANTHER" id="PTHR46030:SF1">
    <property type="entry name" value="ALPHA-KETOGLUTARATE-DEPENDENT DIOXYGENASE ALKB HOMOLOG 6"/>
    <property type="match status" value="1"/>
</dbReference>
<dbReference type="STRING" id="3760.M5VZL4"/>
<dbReference type="AlphaFoldDB" id="M5VZL4"/>
<keyword evidence="9" id="KW-1185">Reference proteome</keyword>
<evidence type="ECO:0000256" key="5">
    <source>
        <dbReference type="ARBA" id="ARBA00023002"/>
    </source>
</evidence>
<organism evidence="8 9">
    <name type="scientific">Prunus persica</name>
    <name type="common">Peach</name>
    <name type="synonym">Amygdalus persica</name>
    <dbReference type="NCBI Taxonomy" id="3760"/>
    <lineage>
        <taxon>Eukaryota</taxon>
        <taxon>Viridiplantae</taxon>
        <taxon>Streptophyta</taxon>
        <taxon>Embryophyta</taxon>
        <taxon>Tracheophyta</taxon>
        <taxon>Spermatophyta</taxon>
        <taxon>Magnoliopsida</taxon>
        <taxon>eudicotyledons</taxon>
        <taxon>Gunneridae</taxon>
        <taxon>Pentapetalae</taxon>
        <taxon>rosids</taxon>
        <taxon>fabids</taxon>
        <taxon>Rosales</taxon>
        <taxon>Rosaceae</taxon>
        <taxon>Amygdaloideae</taxon>
        <taxon>Amygdaleae</taxon>
        <taxon>Prunus</taxon>
    </lineage>
</organism>
<dbReference type="InterPro" id="IPR032862">
    <property type="entry name" value="ALKBH6"/>
</dbReference>
<dbReference type="GO" id="GO:0062153">
    <property type="term" value="F:C5-methylcytidine-containing RNA reader activity"/>
    <property type="evidence" value="ECO:0007669"/>
    <property type="project" value="EnsemblPlants"/>
</dbReference>
<keyword evidence="6" id="KW-0408">Iron</keyword>
<accession>M5VZL4</accession>
<dbReference type="HOGENOM" id="CLU_059836_0_0_1"/>
<dbReference type="GO" id="GO:1905615">
    <property type="term" value="P:positive regulation of developmental vegetative growth"/>
    <property type="evidence" value="ECO:0007669"/>
    <property type="project" value="EnsemblPlants"/>
</dbReference>
<keyword evidence="5" id="KW-0560">Oxidoreductase</keyword>
<dbReference type="SUPFAM" id="SSF51197">
    <property type="entry name" value="Clavaminate synthase-like"/>
    <property type="match status" value="1"/>
</dbReference>
<dbReference type="GO" id="GO:0009409">
    <property type="term" value="P:response to cold"/>
    <property type="evidence" value="ECO:0007669"/>
    <property type="project" value="EnsemblPlants"/>
</dbReference>
<dbReference type="GO" id="GO:0010187">
    <property type="term" value="P:negative regulation of seed germination"/>
    <property type="evidence" value="ECO:0007669"/>
    <property type="project" value="EnsemblPlants"/>
</dbReference>
<dbReference type="OrthoDB" id="412814at2759"/>
<protein>
    <submittedName>
        <fullName evidence="8">Uncharacterized protein</fullName>
    </submittedName>
</protein>
<evidence type="ECO:0000256" key="3">
    <source>
        <dbReference type="ARBA" id="ARBA00022723"/>
    </source>
</evidence>
<keyword evidence="4" id="KW-0223">Dioxygenase</keyword>
<dbReference type="PANTHER" id="PTHR46030">
    <property type="entry name" value="ALPHA-KETOGLUTARATE-DEPENDENT DIOXYGENASE ALKB HOMOLOG 6"/>
    <property type="match status" value="1"/>
</dbReference>
<evidence type="ECO:0000256" key="4">
    <source>
        <dbReference type="ARBA" id="ARBA00022964"/>
    </source>
</evidence>